<proteinExistence type="predicted"/>
<dbReference type="Proteomes" id="UP001148838">
    <property type="component" value="Unassembled WGS sequence"/>
</dbReference>
<dbReference type="InterPro" id="IPR000873">
    <property type="entry name" value="AMP-dep_synth/lig_dom"/>
</dbReference>
<evidence type="ECO:0000313" key="5">
    <source>
        <dbReference type="Proteomes" id="UP001148838"/>
    </source>
</evidence>
<keyword evidence="1" id="KW-0596">Phosphopantetheine</keyword>
<dbReference type="EMBL" id="JAJSOF020000001">
    <property type="protein sequence ID" value="KAJ4452316.1"/>
    <property type="molecule type" value="Genomic_DNA"/>
</dbReference>
<evidence type="ECO:0000256" key="1">
    <source>
        <dbReference type="ARBA" id="ARBA00022450"/>
    </source>
</evidence>
<evidence type="ECO:0000259" key="3">
    <source>
        <dbReference type="Pfam" id="PF00501"/>
    </source>
</evidence>
<evidence type="ECO:0000256" key="2">
    <source>
        <dbReference type="ARBA" id="ARBA00022553"/>
    </source>
</evidence>
<protein>
    <recommendedName>
        <fullName evidence="3">AMP-dependent synthetase/ligase domain-containing protein</fullName>
    </recommendedName>
</protein>
<accession>A0ABQ8U242</accession>
<reference evidence="4 5" key="1">
    <citation type="journal article" date="2022" name="Allergy">
        <title>Genome assembly and annotation of Periplaneta americana reveal a comprehensive cockroach allergen profile.</title>
        <authorList>
            <person name="Wang L."/>
            <person name="Xiong Q."/>
            <person name="Saelim N."/>
            <person name="Wang L."/>
            <person name="Nong W."/>
            <person name="Wan A.T."/>
            <person name="Shi M."/>
            <person name="Liu X."/>
            <person name="Cao Q."/>
            <person name="Hui J.H.L."/>
            <person name="Sookrung N."/>
            <person name="Leung T.F."/>
            <person name="Tungtrongchitr A."/>
            <person name="Tsui S.K.W."/>
        </authorList>
    </citation>
    <scope>NUCLEOTIDE SEQUENCE [LARGE SCALE GENOMIC DNA]</scope>
    <source>
        <strain evidence="4">PWHHKU_190912</strain>
    </source>
</reference>
<comment type="caution">
    <text evidence="4">The sequence shown here is derived from an EMBL/GenBank/DDBJ whole genome shotgun (WGS) entry which is preliminary data.</text>
</comment>
<keyword evidence="2" id="KW-0597">Phosphoprotein</keyword>
<evidence type="ECO:0000313" key="4">
    <source>
        <dbReference type="EMBL" id="KAJ4452316.1"/>
    </source>
</evidence>
<dbReference type="Gene3D" id="3.40.50.980">
    <property type="match status" value="1"/>
</dbReference>
<feature type="domain" description="AMP-dependent synthetase/ligase" evidence="3">
    <location>
        <begin position="29"/>
        <end position="112"/>
    </location>
</feature>
<dbReference type="Pfam" id="PF00501">
    <property type="entry name" value="AMP-binding"/>
    <property type="match status" value="1"/>
</dbReference>
<keyword evidence="5" id="KW-1185">Reference proteome</keyword>
<gene>
    <name evidence="4" type="ORF">ANN_03836</name>
</gene>
<dbReference type="PANTHER" id="PTHR44845">
    <property type="entry name" value="CARRIER DOMAIN-CONTAINING PROTEIN"/>
    <property type="match status" value="1"/>
</dbReference>
<organism evidence="4 5">
    <name type="scientific">Periplaneta americana</name>
    <name type="common">American cockroach</name>
    <name type="synonym">Blatta americana</name>
    <dbReference type="NCBI Taxonomy" id="6978"/>
    <lineage>
        <taxon>Eukaryota</taxon>
        <taxon>Metazoa</taxon>
        <taxon>Ecdysozoa</taxon>
        <taxon>Arthropoda</taxon>
        <taxon>Hexapoda</taxon>
        <taxon>Insecta</taxon>
        <taxon>Pterygota</taxon>
        <taxon>Neoptera</taxon>
        <taxon>Polyneoptera</taxon>
        <taxon>Dictyoptera</taxon>
        <taxon>Blattodea</taxon>
        <taxon>Blattoidea</taxon>
        <taxon>Blattidae</taxon>
        <taxon>Blattinae</taxon>
        <taxon>Periplaneta</taxon>
    </lineage>
</organism>
<dbReference type="SUPFAM" id="SSF56801">
    <property type="entry name" value="Acetyl-CoA synthetase-like"/>
    <property type="match status" value="1"/>
</dbReference>
<dbReference type="PANTHER" id="PTHR44845:SF6">
    <property type="entry name" value="BETA-ALANINE-ACTIVATING ENZYME"/>
    <property type="match status" value="1"/>
</dbReference>
<name>A0ABQ8U242_PERAM</name>
<sequence>MKSSSFCRKYSTHKEMKINFQSRFCIVQGAYLPVELSYPPPLLRSVLEDARPVAVCSKAAFADRLTGAAAKRVLLDAGWLDRVRGAPRPVLVRLDDMAYTVYSSGTTGRPKGLS</sequence>